<organism evidence="1 2">
    <name type="scientific">Tannerella forsythia (strain ATCC 43037 / JCM 10827 / CCUG 21028 A / KCTC 5666 / FDC 338)</name>
    <name type="common">Bacteroides forsythus</name>
    <dbReference type="NCBI Taxonomy" id="203275"/>
    <lineage>
        <taxon>Bacteria</taxon>
        <taxon>Pseudomonadati</taxon>
        <taxon>Bacteroidota</taxon>
        <taxon>Bacteroidia</taxon>
        <taxon>Bacteroidales</taxon>
        <taxon>Tannerellaceae</taxon>
        <taxon>Tannerella</taxon>
    </lineage>
</organism>
<dbReference type="Proteomes" id="UP000005436">
    <property type="component" value="Chromosome"/>
</dbReference>
<name>G8UQY7_TANFA</name>
<protein>
    <submittedName>
        <fullName evidence="1">Uncharacterized protein</fullName>
    </submittedName>
</protein>
<evidence type="ECO:0000313" key="2">
    <source>
        <dbReference type="Proteomes" id="UP000005436"/>
    </source>
</evidence>
<gene>
    <name evidence="1" type="ordered locus">BFO_3113</name>
</gene>
<dbReference type="EMBL" id="CP003191">
    <property type="protein sequence ID" value="AEW21458.1"/>
    <property type="molecule type" value="Genomic_DNA"/>
</dbReference>
<keyword evidence="2" id="KW-1185">Reference proteome</keyword>
<dbReference type="STRING" id="203275.BFO_3113"/>
<proteinExistence type="predicted"/>
<reference evidence="2" key="1">
    <citation type="submission" date="2011-12" db="EMBL/GenBank/DDBJ databases">
        <title>Complete sequence of Tannerella forsythia ATCC 43037.</title>
        <authorList>
            <person name="Dewhirst F."/>
            <person name="Tanner A."/>
            <person name="Izard J."/>
            <person name="Brinkac L."/>
            <person name="Durkin A.S."/>
            <person name="Hostetler J."/>
            <person name="Shetty J."/>
            <person name="Torralba M."/>
            <person name="Gill S."/>
            <person name="Nelson K."/>
        </authorList>
    </citation>
    <scope>NUCLEOTIDE SEQUENCE [LARGE SCALE GENOMIC DNA]</scope>
    <source>
        <strain evidence="2">ATCC 43037 / JCM 10827 / CCUG 33226 / KCTC 5666 / FDC 338</strain>
    </source>
</reference>
<sequence>MTYKRTKTLHQRLKKDDYSVEDDESPNADILILPLFQWEDNVVRLNK</sequence>
<dbReference type="KEGG" id="tfo:BFO_3113"/>
<dbReference type="PATRIC" id="fig|203275.8.peg.2686"/>
<evidence type="ECO:0000313" key="1">
    <source>
        <dbReference type="EMBL" id="AEW21458.1"/>
    </source>
</evidence>
<dbReference type="HOGENOM" id="CLU_3174179_0_0_10"/>
<dbReference type="AlphaFoldDB" id="G8UQY7"/>
<accession>G8UQY7</accession>